<dbReference type="RefSeq" id="WP_174716111.1">
    <property type="nucleotide sequence ID" value="NZ_CP054569.1"/>
</dbReference>
<dbReference type="Pfam" id="PF09669">
    <property type="entry name" value="Phage_pRha"/>
    <property type="match status" value="1"/>
</dbReference>
<reference evidence="1 2" key="1">
    <citation type="submission" date="2020-05" db="EMBL/GenBank/DDBJ databases">
        <title>FDA dAtabase for Regulatory Grade micrObial Sequences (FDA-ARGOS): Supporting development and validation of Infectious Disease Dx tests.</title>
        <authorList>
            <person name="Sproer C."/>
            <person name="Gronow S."/>
            <person name="Severitt S."/>
            <person name="Schroder I."/>
            <person name="Tallon L."/>
            <person name="Sadzewicz L."/>
            <person name="Zhao X."/>
            <person name="Vavikolanu K."/>
            <person name="Mehta A."/>
            <person name="Aluvathingal J."/>
            <person name="Nadendla S."/>
            <person name="Myers T."/>
            <person name="Yan Y."/>
            <person name="Sichtig H."/>
        </authorList>
    </citation>
    <scope>NUCLEOTIDE SEQUENCE [LARGE SCALE GENOMIC DNA]</scope>
    <source>
        <strain evidence="1 2">FDAARGOS_787</strain>
    </source>
</reference>
<gene>
    <name evidence="1" type="ORF">FOC81_09020</name>
</gene>
<evidence type="ECO:0000313" key="1">
    <source>
        <dbReference type="EMBL" id="QKQ46822.1"/>
    </source>
</evidence>
<sequence>MKTLLEPLVSVIGGEPLASSLVIARGMRAKHKSVIQLIRQHAAVLQEFGPLAFEMRVVTRPQGGGTRAEHAMLNEQQAALLISMMRNSDEVVAFKVRLIREFYRMRDALNQRTQNLYQQLQALVAEEVETQVKASFGSRLMLERKRAIPEFKRRRETLESQMQPSLFIH</sequence>
<dbReference type="AlphaFoldDB" id="A0A6N0JIE8"/>
<name>A0A6N0JIE8_ACHDE</name>
<proteinExistence type="predicted"/>
<protein>
    <submittedName>
        <fullName evidence="1">Rha family transcriptional regulator</fullName>
    </submittedName>
</protein>
<dbReference type="EMBL" id="CP054569">
    <property type="protein sequence ID" value="QKQ46822.1"/>
    <property type="molecule type" value="Genomic_DNA"/>
</dbReference>
<organism evidence="1 2">
    <name type="scientific">Achromobacter denitrificans</name>
    <name type="common">Alcaligenes denitrificans</name>
    <dbReference type="NCBI Taxonomy" id="32002"/>
    <lineage>
        <taxon>Bacteria</taxon>
        <taxon>Pseudomonadati</taxon>
        <taxon>Pseudomonadota</taxon>
        <taxon>Betaproteobacteria</taxon>
        <taxon>Burkholderiales</taxon>
        <taxon>Alcaligenaceae</taxon>
        <taxon>Achromobacter</taxon>
    </lineage>
</organism>
<dbReference type="Proteomes" id="UP000509782">
    <property type="component" value="Chromosome"/>
</dbReference>
<dbReference type="InterPro" id="IPR014054">
    <property type="entry name" value="Phage_regulatory_Rha"/>
</dbReference>
<evidence type="ECO:0000313" key="2">
    <source>
        <dbReference type="Proteomes" id="UP000509782"/>
    </source>
</evidence>
<accession>A0A6N0JIE8</accession>